<dbReference type="Proteomes" id="UP000298073">
    <property type="component" value="Unassembled WGS sequence"/>
</dbReference>
<dbReference type="Proteomes" id="UP000267159">
    <property type="component" value="Unassembled WGS sequence"/>
</dbReference>
<dbReference type="EMBL" id="RAZM01000097">
    <property type="protein sequence ID" value="RLT78578.1"/>
    <property type="molecule type" value="Genomic_DNA"/>
</dbReference>
<evidence type="ECO:0000313" key="7">
    <source>
        <dbReference type="Proteomes" id="UP000491181"/>
    </source>
</evidence>
<keyword evidence="1" id="KW-1133">Transmembrane helix</keyword>
<reference evidence="2 7" key="3">
    <citation type="journal article" date="2020" name="Microbiome">
        <title>Single-cell genomics of uncultured bacteria reveals dietary fiber responders in the mouse gut microbiota.</title>
        <authorList>
            <person name="Chijiiwa R."/>
            <person name="Hosokawa M."/>
            <person name="Kogawa M."/>
            <person name="Nishikawa Y."/>
            <person name="Ide K."/>
            <person name="Sakanashi C."/>
            <person name="Takahashi K."/>
            <person name="Takeyama H."/>
        </authorList>
    </citation>
    <scope>NUCLEOTIDE SEQUENCE [LARGE SCALE GENOMIC DNA]</scope>
    <source>
        <strain evidence="2">IMSAGC_001</strain>
    </source>
</reference>
<evidence type="ECO:0000313" key="5">
    <source>
        <dbReference type="Proteomes" id="UP000267159"/>
    </source>
</evidence>
<name>A0A3L7Z1P9_9BACE</name>
<evidence type="ECO:0000313" key="3">
    <source>
        <dbReference type="EMBL" id="RLT78578.1"/>
    </source>
</evidence>
<protein>
    <submittedName>
        <fullName evidence="3">Uncharacterized protein</fullName>
    </submittedName>
</protein>
<dbReference type="AlphaFoldDB" id="A0A3L7Z1P9"/>
<dbReference type="Proteomes" id="UP000491181">
    <property type="component" value="Unassembled WGS sequence"/>
</dbReference>
<keyword evidence="1" id="KW-0472">Membrane</keyword>
<dbReference type="RefSeq" id="WP_024987909.1">
    <property type="nucleotide sequence ID" value="NZ_BLLS01000124.1"/>
</dbReference>
<reference evidence="4 6" key="2">
    <citation type="submission" date="2019-03" db="EMBL/GenBank/DDBJ databases">
        <title>Diversity of the mouse oral microbiome.</title>
        <authorList>
            <person name="Joseph S."/>
            <person name="Aduse-Opoku J."/>
            <person name="Curtis M."/>
            <person name="Wade W."/>
            <person name="Hashim A."/>
        </authorList>
    </citation>
    <scope>NUCLEOTIDE SEQUENCE [LARGE SCALE GENOMIC DNA]</scope>
    <source>
        <strain evidence="4 6">P2318</strain>
    </source>
</reference>
<dbReference type="EMBL" id="SPPV01000066">
    <property type="protein sequence ID" value="TFU45291.1"/>
    <property type="molecule type" value="Genomic_DNA"/>
</dbReference>
<dbReference type="OrthoDB" id="1029780at2"/>
<dbReference type="GeneID" id="93047885"/>
<evidence type="ECO:0000313" key="2">
    <source>
        <dbReference type="EMBL" id="GFH87805.1"/>
    </source>
</evidence>
<gene>
    <name evidence="3" type="ORF">D7Y07_18510</name>
    <name evidence="4" type="ORF">E4T97_19160</name>
    <name evidence="2" type="ORF">IMSAGC001_03236</name>
</gene>
<comment type="caution">
    <text evidence="3">The sequence shown here is derived from an EMBL/GenBank/DDBJ whole genome shotgun (WGS) entry which is preliminary data.</text>
</comment>
<evidence type="ECO:0000256" key="1">
    <source>
        <dbReference type="SAM" id="Phobius"/>
    </source>
</evidence>
<evidence type="ECO:0000313" key="6">
    <source>
        <dbReference type="Proteomes" id="UP000298073"/>
    </source>
</evidence>
<organism evidence="3 5">
    <name type="scientific">Bacteroides acidifaciens</name>
    <dbReference type="NCBI Taxonomy" id="85831"/>
    <lineage>
        <taxon>Bacteria</taxon>
        <taxon>Pseudomonadati</taxon>
        <taxon>Bacteroidota</taxon>
        <taxon>Bacteroidia</taxon>
        <taxon>Bacteroidales</taxon>
        <taxon>Bacteroidaceae</taxon>
        <taxon>Bacteroides</taxon>
    </lineage>
</organism>
<proteinExistence type="predicted"/>
<dbReference type="EMBL" id="BLLS01000124">
    <property type="protein sequence ID" value="GFH87805.1"/>
    <property type="molecule type" value="Genomic_DNA"/>
</dbReference>
<reference evidence="3 5" key="1">
    <citation type="submission" date="2018-09" db="EMBL/GenBank/DDBJ databases">
        <title>Murine metabolic-syndrome-specific gut microbial biobank.</title>
        <authorList>
            <person name="Liu C."/>
        </authorList>
    </citation>
    <scope>NUCLEOTIDE SEQUENCE [LARGE SCALE GENOMIC DNA]</scope>
    <source>
        <strain evidence="3 5">0.1X-D8-26</strain>
    </source>
</reference>
<evidence type="ECO:0000313" key="4">
    <source>
        <dbReference type="EMBL" id="TFU45291.1"/>
    </source>
</evidence>
<keyword evidence="1" id="KW-0812">Transmembrane</keyword>
<sequence length="135" mass="16966">MIFYNNLLAKWFLGKERNKSHYFMFGGFFFTRYKYLEVWEDMELRIHARQFWECFLLTLLPALVLSLVYSWWWMILPFMTYHVFYWLEKSFRPHSVFDWEAIENCGDTLYIRKRKSYAWMKWYGKKTLPLSDWDD</sequence>
<accession>A0A3L7Z1P9</accession>
<feature type="transmembrane region" description="Helical" evidence="1">
    <location>
        <begin position="51"/>
        <end position="72"/>
    </location>
</feature>